<dbReference type="HOGENOM" id="CLU_045634_0_0_1"/>
<gene>
    <name evidence="2" type="ORF">PAXINDRAFT_11827</name>
</gene>
<feature type="compositionally biased region" description="Basic and acidic residues" evidence="1">
    <location>
        <begin position="56"/>
        <end position="75"/>
    </location>
</feature>
<dbReference type="PANTHER" id="PTHR46579">
    <property type="entry name" value="F5/8 TYPE C DOMAIN-CONTAINING PROTEIN-RELATED"/>
    <property type="match status" value="1"/>
</dbReference>
<dbReference type="Proteomes" id="UP000053647">
    <property type="component" value="Unassembled WGS sequence"/>
</dbReference>
<protein>
    <submittedName>
        <fullName evidence="2">Unplaced genomic scaffold PAXINscaffold_15, whole genome shotgun sequence</fullName>
    </submittedName>
</protein>
<organism evidence="2 3">
    <name type="scientific">Paxillus involutus ATCC 200175</name>
    <dbReference type="NCBI Taxonomy" id="664439"/>
    <lineage>
        <taxon>Eukaryota</taxon>
        <taxon>Fungi</taxon>
        <taxon>Dikarya</taxon>
        <taxon>Basidiomycota</taxon>
        <taxon>Agaricomycotina</taxon>
        <taxon>Agaricomycetes</taxon>
        <taxon>Agaricomycetidae</taxon>
        <taxon>Boletales</taxon>
        <taxon>Paxilineae</taxon>
        <taxon>Paxillaceae</taxon>
        <taxon>Paxillus</taxon>
    </lineage>
</organism>
<keyword evidence="3" id="KW-1185">Reference proteome</keyword>
<name>A0A0C9SYY0_PAXIN</name>
<feature type="compositionally biased region" description="Acidic residues" evidence="1">
    <location>
        <begin position="96"/>
        <end position="107"/>
    </location>
</feature>
<evidence type="ECO:0000313" key="2">
    <source>
        <dbReference type="EMBL" id="KIJ15289.1"/>
    </source>
</evidence>
<dbReference type="PANTHER" id="PTHR46579:SF1">
    <property type="entry name" value="F5_8 TYPE C DOMAIN-CONTAINING PROTEIN"/>
    <property type="match status" value="1"/>
</dbReference>
<evidence type="ECO:0000256" key="1">
    <source>
        <dbReference type="SAM" id="MobiDB-lite"/>
    </source>
</evidence>
<feature type="non-terminal residue" evidence="2">
    <location>
        <position position="1"/>
    </location>
</feature>
<proteinExistence type="predicted"/>
<dbReference type="EMBL" id="KN819337">
    <property type="protein sequence ID" value="KIJ15289.1"/>
    <property type="molecule type" value="Genomic_DNA"/>
</dbReference>
<evidence type="ECO:0000313" key="3">
    <source>
        <dbReference type="Proteomes" id="UP000053647"/>
    </source>
</evidence>
<accession>A0A0C9SYY0</accession>
<reference evidence="3" key="2">
    <citation type="submission" date="2015-01" db="EMBL/GenBank/DDBJ databases">
        <title>Evolutionary Origins and Diversification of the Mycorrhizal Mutualists.</title>
        <authorList>
            <consortium name="DOE Joint Genome Institute"/>
            <consortium name="Mycorrhizal Genomics Consortium"/>
            <person name="Kohler A."/>
            <person name="Kuo A."/>
            <person name="Nagy L.G."/>
            <person name="Floudas D."/>
            <person name="Copeland A."/>
            <person name="Barry K.W."/>
            <person name="Cichocki N."/>
            <person name="Veneault-Fourrey C."/>
            <person name="LaButti K."/>
            <person name="Lindquist E.A."/>
            <person name="Lipzen A."/>
            <person name="Lundell T."/>
            <person name="Morin E."/>
            <person name="Murat C."/>
            <person name="Riley R."/>
            <person name="Ohm R."/>
            <person name="Sun H."/>
            <person name="Tunlid A."/>
            <person name="Henrissat B."/>
            <person name="Grigoriev I.V."/>
            <person name="Hibbett D.S."/>
            <person name="Martin F."/>
        </authorList>
    </citation>
    <scope>NUCLEOTIDE SEQUENCE [LARGE SCALE GENOMIC DNA]</scope>
    <source>
        <strain evidence="3">ATCC 200175</strain>
    </source>
</reference>
<reference evidence="2 3" key="1">
    <citation type="submission" date="2014-06" db="EMBL/GenBank/DDBJ databases">
        <authorList>
            <consortium name="DOE Joint Genome Institute"/>
            <person name="Kuo A."/>
            <person name="Kohler A."/>
            <person name="Nagy L.G."/>
            <person name="Floudas D."/>
            <person name="Copeland A."/>
            <person name="Barry K.W."/>
            <person name="Cichocki N."/>
            <person name="Veneault-Fourrey C."/>
            <person name="LaButti K."/>
            <person name="Lindquist E.A."/>
            <person name="Lipzen A."/>
            <person name="Lundell T."/>
            <person name="Morin E."/>
            <person name="Murat C."/>
            <person name="Sun H."/>
            <person name="Tunlid A."/>
            <person name="Henrissat B."/>
            <person name="Grigoriev I.V."/>
            <person name="Hibbett D.S."/>
            <person name="Martin F."/>
            <person name="Nordberg H.P."/>
            <person name="Cantor M.N."/>
            <person name="Hua S.X."/>
        </authorList>
    </citation>
    <scope>NUCLEOTIDE SEQUENCE [LARGE SCALE GENOMIC DNA]</scope>
    <source>
        <strain evidence="2 3">ATCC 200175</strain>
    </source>
</reference>
<dbReference type="OrthoDB" id="3247418at2759"/>
<sequence>KQEEANHKAINKQAIEDAKKLGKEAVTTEQARIARENVALAEAKKQEKVQQMAAKQADKARLATEKKARNAELKRKATSQVVKGLTEGQLHCDSTPIDDGEPADDSDDKFSLHPDDPANFLKLSSALHLLIKRKLTDHDINLAGKLIREYGVELIKLYGSAVLKPNHHYATHIGDCAQNFGPLHDFWMFLYEHFNKVANSKQHFSRSFRGRVNSADSYPLESLPSQTAHVMLKASNEEHGTVAGLAALSQELNDVSTDGK</sequence>
<dbReference type="AlphaFoldDB" id="A0A0C9SYY0"/>
<feature type="region of interest" description="Disordered" evidence="1">
    <location>
        <begin position="51"/>
        <end position="111"/>
    </location>
</feature>